<organism evidence="1 2">
    <name type="scientific">Mesorhizobium ventifaucium</name>
    <dbReference type="NCBI Taxonomy" id="666020"/>
    <lineage>
        <taxon>Bacteria</taxon>
        <taxon>Pseudomonadati</taxon>
        <taxon>Pseudomonadota</taxon>
        <taxon>Alphaproteobacteria</taxon>
        <taxon>Hyphomicrobiales</taxon>
        <taxon>Phyllobacteriaceae</taxon>
        <taxon>Mesorhizobium</taxon>
    </lineage>
</organism>
<reference evidence="1" key="1">
    <citation type="submission" date="2022-03" db="EMBL/GenBank/DDBJ databases">
        <authorList>
            <person name="Brunel B."/>
        </authorList>
    </citation>
    <scope>NUCLEOTIDE SEQUENCE</scope>
    <source>
        <strain evidence="1">STM4922sample</strain>
    </source>
</reference>
<accession>A0ABM9DC92</accession>
<name>A0ABM9DC92_9HYPH</name>
<dbReference type="EMBL" id="CAKXZS010000001">
    <property type="protein sequence ID" value="CAH2394142.1"/>
    <property type="molecule type" value="Genomic_DNA"/>
</dbReference>
<sequence length="278" mass="31665">MRQRGIDLPSLVIDSSMLQSQELRSYLQASPDNFAVLADYAWIEIYKQRTLEAIKHGLSVVGDFPDQLILLRANGEIIQLDPKEPDLRERMQFKGTADRIREMAAIFRSATVDDAVILRQLHGHWNFANSLLPVLIEGAVEIAASLPEMEEQMFTKAEVRIIRTSSRYSAAMMETIYGAAVQIWETLAQAYRLPWQNLGDGRVAQTYLFRYALGLVIHLLFRIRSGSQPVKRMDRMSNDMIDLSFCVYASYFDGFMTADEKARWIHANLVAALEAVSR</sequence>
<gene>
    <name evidence="1" type="ORF">MES4922_10055</name>
</gene>
<evidence type="ECO:0000313" key="2">
    <source>
        <dbReference type="Proteomes" id="UP001152604"/>
    </source>
</evidence>
<proteinExistence type="predicted"/>
<evidence type="ECO:0000313" key="1">
    <source>
        <dbReference type="EMBL" id="CAH2394142.1"/>
    </source>
</evidence>
<comment type="caution">
    <text evidence="1">The sequence shown here is derived from an EMBL/GenBank/DDBJ whole genome shotgun (WGS) entry which is preliminary data.</text>
</comment>
<protein>
    <submittedName>
        <fullName evidence="1">Uncharacterized protein</fullName>
    </submittedName>
</protein>
<dbReference type="Proteomes" id="UP001152604">
    <property type="component" value="Unassembled WGS sequence"/>
</dbReference>
<keyword evidence="2" id="KW-1185">Reference proteome</keyword>